<organism evidence="2 3">
    <name type="scientific">Actinokineospora alba</name>
    <dbReference type="NCBI Taxonomy" id="504798"/>
    <lineage>
        <taxon>Bacteria</taxon>
        <taxon>Bacillati</taxon>
        <taxon>Actinomycetota</taxon>
        <taxon>Actinomycetes</taxon>
        <taxon>Pseudonocardiales</taxon>
        <taxon>Pseudonocardiaceae</taxon>
        <taxon>Actinokineospora</taxon>
    </lineage>
</organism>
<sequence>MIVTSTEAVVDQREPADSRPRLGWMLYLSAAVPPMLALWQVIRGTRQHVLLDYWHVLAKVTADDGSLQPAMAATYHLEQPFVLPSLIFWLDARVLGGDNRVLGVLTLLLLVGVVAALGSMLPRSLPRPLLVAGFSLLVFTPHAIELWAQATNGISWAPAVFLSVLAIACAHHGRIWPSYVAAGLGTLSFGTALPVWFALALVAWIRGESRRRVAVPAAVGVVVIVLWLASKPTGQNSLATSAFDPSGRLAVVSAALGSLWTSKGPDLAVIAGGGLLVAVALLTLGRLRPREAGWVGLAGYAVAVACLIGLGRTTAGENIGLVSRYSIVAALATCAVIGLVAMRETVRVRHLAAGVLAIGLITHAIGAPKAADVRRAYAPLEVADTALRVEAPGALAELRINSGVIPAAKALGMEPFTGDFALGCGFTLGDRVDLRSIRELPAGAGVVDTKMGEDRVQSGWTAVEGHAAECVLVVDDAGALVGGGIAGLAHPGVPWEAGWRAVARPDSANPAIVAVVDGNLYRVDNDVS</sequence>
<keyword evidence="1" id="KW-0812">Transmembrane</keyword>
<feature type="transmembrane region" description="Helical" evidence="1">
    <location>
        <begin position="267"/>
        <end position="285"/>
    </location>
</feature>
<dbReference type="Proteomes" id="UP000199651">
    <property type="component" value="Unassembled WGS sequence"/>
</dbReference>
<feature type="transmembrane region" description="Helical" evidence="1">
    <location>
        <begin position="127"/>
        <end position="147"/>
    </location>
</feature>
<keyword evidence="1" id="KW-1133">Transmembrane helix</keyword>
<evidence type="ECO:0000256" key="1">
    <source>
        <dbReference type="SAM" id="Phobius"/>
    </source>
</evidence>
<feature type="transmembrane region" description="Helical" evidence="1">
    <location>
        <begin position="292"/>
        <end position="310"/>
    </location>
</feature>
<feature type="transmembrane region" description="Helical" evidence="1">
    <location>
        <begin position="101"/>
        <end position="121"/>
    </location>
</feature>
<accession>A0A1H0WDB8</accession>
<feature type="transmembrane region" description="Helical" evidence="1">
    <location>
        <begin position="213"/>
        <end position="230"/>
    </location>
</feature>
<proteinExistence type="predicted"/>
<feature type="transmembrane region" description="Helical" evidence="1">
    <location>
        <begin position="179"/>
        <end position="201"/>
    </location>
</feature>
<dbReference type="AlphaFoldDB" id="A0A1H0WDB8"/>
<keyword evidence="1" id="KW-0472">Membrane</keyword>
<evidence type="ECO:0000313" key="3">
    <source>
        <dbReference type="Proteomes" id="UP000199651"/>
    </source>
</evidence>
<feature type="transmembrane region" description="Helical" evidence="1">
    <location>
        <begin position="154"/>
        <end position="173"/>
    </location>
</feature>
<feature type="transmembrane region" description="Helical" evidence="1">
    <location>
        <begin position="322"/>
        <end position="341"/>
    </location>
</feature>
<dbReference type="EMBL" id="FNJB01000020">
    <property type="protein sequence ID" value="SDP88750.1"/>
    <property type="molecule type" value="Genomic_DNA"/>
</dbReference>
<protein>
    <recommendedName>
        <fullName evidence="4">4-amino-4-deoxy-L-arabinose transferase</fullName>
    </recommendedName>
</protein>
<feature type="transmembrane region" description="Helical" evidence="1">
    <location>
        <begin position="348"/>
        <end position="366"/>
    </location>
</feature>
<evidence type="ECO:0000313" key="2">
    <source>
        <dbReference type="EMBL" id="SDP88750.1"/>
    </source>
</evidence>
<name>A0A1H0WDB8_9PSEU</name>
<dbReference type="RefSeq" id="WP_228770336.1">
    <property type="nucleotide sequence ID" value="NZ_FNDV01000007.1"/>
</dbReference>
<reference evidence="3" key="1">
    <citation type="submission" date="2016-10" db="EMBL/GenBank/DDBJ databases">
        <authorList>
            <person name="Varghese N."/>
            <person name="Submissions S."/>
        </authorList>
    </citation>
    <scope>NUCLEOTIDE SEQUENCE [LARGE SCALE GENOMIC DNA]</scope>
    <source>
        <strain evidence="3">IBRC-M 10655</strain>
    </source>
</reference>
<gene>
    <name evidence="2" type="ORF">SAMN05192558_12016</name>
</gene>
<keyword evidence="3" id="KW-1185">Reference proteome</keyword>
<evidence type="ECO:0008006" key="4">
    <source>
        <dbReference type="Google" id="ProtNLM"/>
    </source>
</evidence>
<feature type="transmembrane region" description="Helical" evidence="1">
    <location>
        <begin position="24"/>
        <end position="42"/>
    </location>
</feature>